<dbReference type="EMBL" id="JAGKQM010000011">
    <property type="protein sequence ID" value="KAH0904673.1"/>
    <property type="molecule type" value="Genomic_DNA"/>
</dbReference>
<reference evidence="1 2" key="1">
    <citation type="submission" date="2021-05" db="EMBL/GenBank/DDBJ databases">
        <title>Genome Assembly of Synthetic Allotetraploid Brassica napus Reveals Homoeologous Exchanges between Subgenomes.</title>
        <authorList>
            <person name="Davis J.T."/>
        </authorList>
    </citation>
    <scope>NUCLEOTIDE SEQUENCE [LARGE SCALE GENOMIC DNA]</scope>
    <source>
        <strain evidence="2">cv. Da-Ae</strain>
        <tissue evidence="1">Seedling</tissue>
    </source>
</reference>
<protein>
    <submittedName>
        <fullName evidence="1">Uncharacterized protein</fullName>
    </submittedName>
</protein>
<evidence type="ECO:0000313" key="1">
    <source>
        <dbReference type="EMBL" id="KAH0904673.1"/>
    </source>
</evidence>
<organism evidence="1 2">
    <name type="scientific">Brassica napus</name>
    <name type="common">Rape</name>
    <dbReference type="NCBI Taxonomy" id="3708"/>
    <lineage>
        <taxon>Eukaryota</taxon>
        <taxon>Viridiplantae</taxon>
        <taxon>Streptophyta</taxon>
        <taxon>Embryophyta</taxon>
        <taxon>Tracheophyta</taxon>
        <taxon>Spermatophyta</taxon>
        <taxon>Magnoliopsida</taxon>
        <taxon>eudicotyledons</taxon>
        <taxon>Gunneridae</taxon>
        <taxon>Pentapetalae</taxon>
        <taxon>rosids</taxon>
        <taxon>malvids</taxon>
        <taxon>Brassicales</taxon>
        <taxon>Brassicaceae</taxon>
        <taxon>Brassiceae</taxon>
        <taxon>Brassica</taxon>
    </lineage>
</organism>
<dbReference type="SUPFAM" id="SSF50630">
    <property type="entry name" value="Acid proteases"/>
    <property type="match status" value="1"/>
</dbReference>
<keyword evidence="2" id="KW-1185">Reference proteome</keyword>
<proteinExistence type="predicted"/>
<accession>A0ABQ8BK36</accession>
<sequence length="71" mass="7952">MIFDYGTAVGCLIGSYYTDFHLQVARVKSIFEFCYIITSSTDEEKLPSISFEMQGGAPYNVFSSILVFDTS</sequence>
<comment type="caution">
    <text evidence="1">The sequence shown here is derived from an EMBL/GenBank/DDBJ whole genome shotgun (WGS) entry which is preliminary data.</text>
</comment>
<dbReference type="Proteomes" id="UP000824890">
    <property type="component" value="Unassembled WGS sequence"/>
</dbReference>
<name>A0ABQ8BK36_BRANA</name>
<feature type="non-terminal residue" evidence="1">
    <location>
        <position position="71"/>
    </location>
</feature>
<dbReference type="InterPro" id="IPR021109">
    <property type="entry name" value="Peptidase_aspartic_dom_sf"/>
</dbReference>
<evidence type="ECO:0000313" key="2">
    <source>
        <dbReference type="Proteomes" id="UP000824890"/>
    </source>
</evidence>
<gene>
    <name evidence="1" type="ORF">HID58_044176</name>
</gene>